<dbReference type="InterPro" id="IPR000524">
    <property type="entry name" value="Tscrpt_reg_HTH_GntR"/>
</dbReference>
<organism evidence="5 6">
    <name type="scientific">Kaistia geumhonensis</name>
    <dbReference type="NCBI Taxonomy" id="410839"/>
    <lineage>
        <taxon>Bacteria</taxon>
        <taxon>Pseudomonadati</taxon>
        <taxon>Pseudomonadota</taxon>
        <taxon>Alphaproteobacteria</taxon>
        <taxon>Hyphomicrobiales</taxon>
        <taxon>Kaistiaceae</taxon>
        <taxon>Kaistia</taxon>
    </lineage>
</organism>
<evidence type="ECO:0000256" key="3">
    <source>
        <dbReference type="ARBA" id="ARBA00023163"/>
    </source>
</evidence>
<dbReference type="PRINTS" id="PR00035">
    <property type="entry name" value="HTHGNTR"/>
</dbReference>
<evidence type="ECO:0000313" key="6">
    <source>
        <dbReference type="Proteomes" id="UP001223743"/>
    </source>
</evidence>
<feature type="domain" description="HTH gntR-type" evidence="4">
    <location>
        <begin position="47"/>
        <end position="115"/>
    </location>
</feature>
<dbReference type="PANTHER" id="PTHR43537">
    <property type="entry name" value="TRANSCRIPTIONAL REGULATOR, GNTR FAMILY"/>
    <property type="match status" value="1"/>
</dbReference>
<dbReference type="InterPro" id="IPR036388">
    <property type="entry name" value="WH-like_DNA-bd_sf"/>
</dbReference>
<gene>
    <name evidence="5" type="ORF">QO015_003399</name>
</gene>
<name>A0ABU0MA22_9HYPH</name>
<dbReference type="Gene3D" id="1.10.10.10">
    <property type="entry name" value="Winged helix-like DNA-binding domain superfamily/Winged helix DNA-binding domain"/>
    <property type="match status" value="1"/>
</dbReference>
<evidence type="ECO:0000256" key="2">
    <source>
        <dbReference type="ARBA" id="ARBA00023125"/>
    </source>
</evidence>
<comment type="caution">
    <text evidence="5">The sequence shown here is derived from an EMBL/GenBank/DDBJ whole genome shotgun (WGS) entry which is preliminary data.</text>
</comment>
<accession>A0ABU0MA22</accession>
<dbReference type="InterPro" id="IPR036390">
    <property type="entry name" value="WH_DNA-bd_sf"/>
</dbReference>
<dbReference type="SMART" id="SM00345">
    <property type="entry name" value="HTH_GNTR"/>
    <property type="match status" value="1"/>
</dbReference>
<keyword evidence="6" id="KW-1185">Reference proteome</keyword>
<keyword evidence="1" id="KW-0805">Transcription regulation</keyword>
<dbReference type="Pfam" id="PF00392">
    <property type="entry name" value="GntR"/>
    <property type="match status" value="1"/>
</dbReference>
<evidence type="ECO:0000259" key="4">
    <source>
        <dbReference type="PROSITE" id="PS50949"/>
    </source>
</evidence>
<reference evidence="5 6" key="1">
    <citation type="submission" date="2023-07" db="EMBL/GenBank/DDBJ databases">
        <title>Genomic Encyclopedia of Type Strains, Phase IV (KMG-IV): sequencing the most valuable type-strain genomes for metagenomic binning, comparative biology and taxonomic classification.</title>
        <authorList>
            <person name="Goeker M."/>
        </authorList>
    </citation>
    <scope>NUCLEOTIDE SEQUENCE [LARGE SCALE GENOMIC DNA]</scope>
    <source>
        <strain evidence="5 6">B1-1</strain>
    </source>
</reference>
<proteinExistence type="predicted"/>
<evidence type="ECO:0000313" key="5">
    <source>
        <dbReference type="EMBL" id="MDQ0517786.1"/>
    </source>
</evidence>
<dbReference type="GO" id="GO:0003677">
    <property type="term" value="F:DNA binding"/>
    <property type="evidence" value="ECO:0007669"/>
    <property type="project" value="UniProtKB-KW"/>
</dbReference>
<dbReference type="SUPFAM" id="SSF46785">
    <property type="entry name" value="Winged helix' DNA-binding domain"/>
    <property type="match status" value="1"/>
</dbReference>
<evidence type="ECO:0000256" key="1">
    <source>
        <dbReference type="ARBA" id="ARBA00023015"/>
    </source>
</evidence>
<keyword evidence="2 5" id="KW-0238">DNA-binding</keyword>
<protein>
    <submittedName>
        <fullName evidence="5">DNA-binding FadR family transcriptional regulator</fullName>
    </submittedName>
</protein>
<dbReference type="PROSITE" id="PS50949">
    <property type="entry name" value="HTH_GNTR"/>
    <property type="match status" value="1"/>
</dbReference>
<dbReference type="PANTHER" id="PTHR43537:SF44">
    <property type="entry name" value="GNTR FAMILY REGULATORY PROTEIN"/>
    <property type="match status" value="1"/>
</dbReference>
<sequence>MVEQREVPARSWSSTVTVYRRPDPIPLRSATATPRVAGLVPVRAEPDSLNRLVARDIFLAIVEGRFPAGSILPNEHELAASLGVSRTALREAVKGLASKGLLETRRKRGTQVLEREHWNLLDPELIAWSRRENSARTSRELWEAAAAVQASLASDVARAGHGAALSDAAERLQAASGTEQRRTAFCQLLFAVAAAGNPYLRALNAACLGSLMKEDPAFLDGQIGRIRGETVRALTDAIRERRPDAASRAMQRLLSRGEELAGEFASDRVLGA</sequence>
<dbReference type="Proteomes" id="UP001223743">
    <property type="component" value="Unassembled WGS sequence"/>
</dbReference>
<dbReference type="CDD" id="cd07377">
    <property type="entry name" value="WHTH_GntR"/>
    <property type="match status" value="1"/>
</dbReference>
<keyword evidence="3" id="KW-0804">Transcription</keyword>
<dbReference type="EMBL" id="JAUSWJ010000001">
    <property type="protein sequence ID" value="MDQ0517786.1"/>
    <property type="molecule type" value="Genomic_DNA"/>
</dbReference>